<comment type="function">
    <text evidence="11">Involved in pre-mRNA splicing as component of the spliceosome. Required for the assembly of the U4/U5/U6 tri-snRNP complex, one of the building blocks of the spliceosome.</text>
</comment>
<dbReference type="GO" id="GO:0003723">
    <property type="term" value="F:RNA binding"/>
    <property type="evidence" value="ECO:0007669"/>
    <property type="project" value="UniProtKB-KW"/>
</dbReference>
<keyword evidence="5" id="KW-0747">Spliceosome</keyword>
<dbReference type="InterPro" id="IPR019175">
    <property type="entry name" value="Prp31_C"/>
</dbReference>
<reference evidence="16" key="1">
    <citation type="submission" date="2016-06" db="UniProtKB">
        <authorList>
            <consortium name="WormBaseParasite"/>
        </authorList>
    </citation>
    <scope>IDENTIFICATION</scope>
</reference>
<keyword evidence="9" id="KW-0687">Ribonucleoprotein</keyword>
<dbReference type="Gene3D" id="1.10.246.90">
    <property type="entry name" value="Nop domain"/>
    <property type="match status" value="1"/>
</dbReference>
<dbReference type="InterPro" id="IPR042239">
    <property type="entry name" value="Nop_C"/>
</dbReference>
<evidence type="ECO:0000256" key="6">
    <source>
        <dbReference type="ARBA" id="ARBA00022884"/>
    </source>
</evidence>
<dbReference type="InterPro" id="IPR027105">
    <property type="entry name" value="Prp31"/>
</dbReference>
<evidence type="ECO:0000256" key="2">
    <source>
        <dbReference type="ARBA" id="ARBA00005572"/>
    </source>
</evidence>
<keyword evidence="4" id="KW-0507">mRNA processing</keyword>
<dbReference type="Proteomes" id="UP000270296">
    <property type="component" value="Unassembled WGS sequence"/>
</dbReference>
<comment type="similarity">
    <text evidence="2">Belongs to the PRP31 family.</text>
</comment>
<dbReference type="FunFam" id="1.10.287.4070:FF:000003">
    <property type="entry name" value="U4/U6 small nuclear ribonucleoprotein PRP31"/>
    <property type="match status" value="1"/>
</dbReference>
<dbReference type="SUPFAM" id="SSF89124">
    <property type="entry name" value="Nop domain"/>
    <property type="match status" value="1"/>
</dbReference>
<evidence type="ECO:0000313" key="16">
    <source>
        <dbReference type="WBParaSite" id="SBAD_0000974701-mRNA-1"/>
    </source>
</evidence>
<dbReference type="Pfam" id="PF01798">
    <property type="entry name" value="Nop"/>
    <property type="match status" value="1"/>
</dbReference>
<evidence type="ECO:0000256" key="12">
    <source>
        <dbReference type="SAM" id="MobiDB-lite"/>
    </source>
</evidence>
<dbReference type="Gene3D" id="1.10.287.4070">
    <property type="match status" value="1"/>
</dbReference>
<dbReference type="GO" id="GO:0046540">
    <property type="term" value="C:U4/U6 x U5 tri-snRNP complex"/>
    <property type="evidence" value="ECO:0007669"/>
    <property type="project" value="InterPro"/>
</dbReference>
<dbReference type="WBParaSite" id="SBAD_0000974701-mRNA-1">
    <property type="protein sequence ID" value="SBAD_0000974701-mRNA-1"/>
    <property type="gene ID" value="SBAD_0000974701"/>
</dbReference>
<evidence type="ECO:0000256" key="7">
    <source>
        <dbReference type="ARBA" id="ARBA00023187"/>
    </source>
</evidence>
<dbReference type="InterPro" id="IPR002687">
    <property type="entry name" value="Nop_dom"/>
</dbReference>
<evidence type="ECO:0000256" key="3">
    <source>
        <dbReference type="ARBA" id="ARBA00013538"/>
    </source>
</evidence>
<dbReference type="GO" id="GO:0000244">
    <property type="term" value="P:spliceosomal tri-snRNP complex assembly"/>
    <property type="evidence" value="ECO:0007669"/>
    <property type="project" value="InterPro"/>
</dbReference>
<proteinExistence type="inferred from homology"/>
<evidence type="ECO:0000256" key="5">
    <source>
        <dbReference type="ARBA" id="ARBA00022728"/>
    </source>
</evidence>
<dbReference type="FunFam" id="1.10.246.90:FF:000002">
    <property type="entry name" value="U4/U6 small nuclear ribonucleoprotein Prp31"/>
    <property type="match status" value="1"/>
</dbReference>
<protein>
    <recommendedName>
        <fullName evidence="3">U4/U6 small nuclear ribonucleoprotein Prp31</fullName>
    </recommendedName>
    <alternativeName>
        <fullName evidence="10">Pre-mRNA-processing factor 31</fullName>
    </alternativeName>
</protein>
<evidence type="ECO:0000256" key="11">
    <source>
        <dbReference type="ARBA" id="ARBA00045397"/>
    </source>
</evidence>
<dbReference type="EMBL" id="UZAM01012679">
    <property type="protein sequence ID" value="VDP22964.1"/>
    <property type="molecule type" value="Genomic_DNA"/>
</dbReference>
<gene>
    <name evidence="14" type="ORF">SBAD_LOCUS9403</name>
</gene>
<dbReference type="PANTHER" id="PTHR13904:SF0">
    <property type="entry name" value="U4_U6 SMALL NUCLEAR RIBONUCLEOPROTEIN PRP31"/>
    <property type="match status" value="1"/>
</dbReference>
<dbReference type="AlphaFoldDB" id="A0A183J0K7"/>
<name>A0A183J0K7_9BILA</name>
<dbReference type="InterPro" id="IPR036070">
    <property type="entry name" value="Nop_dom_sf"/>
</dbReference>
<organism evidence="16">
    <name type="scientific">Soboliphyme baturini</name>
    <dbReference type="NCBI Taxonomy" id="241478"/>
    <lineage>
        <taxon>Eukaryota</taxon>
        <taxon>Metazoa</taxon>
        <taxon>Ecdysozoa</taxon>
        <taxon>Nematoda</taxon>
        <taxon>Enoplea</taxon>
        <taxon>Dorylaimia</taxon>
        <taxon>Dioctophymatida</taxon>
        <taxon>Dioctophymatoidea</taxon>
        <taxon>Soboliphymatidae</taxon>
        <taxon>Soboliphyme</taxon>
    </lineage>
</organism>
<dbReference type="SMART" id="SM00931">
    <property type="entry name" value="NOSIC"/>
    <property type="match status" value="1"/>
</dbReference>
<dbReference type="PROSITE" id="PS51358">
    <property type="entry name" value="NOP"/>
    <property type="match status" value="1"/>
</dbReference>
<dbReference type="InterPro" id="IPR012976">
    <property type="entry name" value="NOSIC"/>
</dbReference>
<dbReference type="OrthoDB" id="4771285at2759"/>
<accession>A0A183J0K7</accession>
<evidence type="ECO:0000313" key="14">
    <source>
        <dbReference type="EMBL" id="VDP22964.1"/>
    </source>
</evidence>
<keyword evidence="15" id="KW-1185">Reference proteome</keyword>
<evidence type="ECO:0000256" key="8">
    <source>
        <dbReference type="ARBA" id="ARBA00023242"/>
    </source>
</evidence>
<evidence type="ECO:0000256" key="10">
    <source>
        <dbReference type="ARBA" id="ARBA00030766"/>
    </source>
</evidence>
<keyword evidence="8" id="KW-0539">Nucleus</keyword>
<feature type="domain" description="Nop" evidence="13">
    <location>
        <begin position="211"/>
        <end position="329"/>
    </location>
</feature>
<comment type="subcellular location">
    <subcellularLocation>
        <location evidence="1">Nucleus</location>
    </subcellularLocation>
</comment>
<evidence type="ECO:0000256" key="1">
    <source>
        <dbReference type="ARBA" id="ARBA00004123"/>
    </source>
</evidence>
<evidence type="ECO:0000256" key="9">
    <source>
        <dbReference type="ARBA" id="ARBA00023274"/>
    </source>
</evidence>
<dbReference type="GO" id="GO:0005687">
    <property type="term" value="C:U4 snRNP"/>
    <property type="evidence" value="ECO:0007669"/>
    <property type="project" value="TreeGrafter"/>
</dbReference>
<evidence type="ECO:0000313" key="15">
    <source>
        <dbReference type="Proteomes" id="UP000270296"/>
    </source>
</evidence>
<dbReference type="PANTHER" id="PTHR13904">
    <property type="entry name" value="PRE-MRNA SPLICING FACTOR PRP31"/>
    <property type="match status" value="1"/>
</dbReference>
<reference evidence="14 15" key="2">
    <citation type="submission" date="2018-11" db="EMBL/GenBank/DDBJ databases">
        <authorList>
            <consortium name="Pathogen Informatics"/>
        </authorList>
    </citation>
    <scope>NUCLEOTIDE SEQUENCE [LARGE SCALE GENOMIC DNA]</scope>
</reference>
<dbReference type="Pfam" id="PF09785">
    <property type="entry name" value="Prp31_C"/>
    <property type="match status" value="1"/>
</dbReference>
<feature type="region of interest" description="Disordered" evidence="12">
    <location>
        <begin position="326"/>
        <end position="356"/>
    </location>
</feature>
<keyword evidence="7" id="KW-0508">mRNA splicing</keyword>
<evidence type="ECO:0000259" key="13">
    <source>
        <dbReference type="PROSITE" id="PS51358"/>
    </source>
</evidence>
<evidence type="ECO:0000256" key="4">
    <source>
        <dbReference type="ARBA" id="ARBA00022664"/>
    </source>
</evidence>
<keyword evidence="6" id="KW-0694">RNA-binding</keyword>
<sequence>MSLADELLADLEEDVEHFSTAHEQYMDDIEDVGDVGGGQSYDRITAVARLFQSEQFKEVMKFVEDGITKPCEQKMCGPVESNPEYRLIVEANNLAVEVDNEIDVIHKFVRDKYSKRFPELESLVPMPIEYITCVKELGNDILEKAKNSEHMQKILMPATVIVVSVTASTTQGEPLTSEELSVLMEACDMALDLNAAKIKIYEFVETRMHFIAPNLSAIVGAATAAKLMGVAGGLTQLSKMPACNILVLGSQKRALTGFSSTAILPHTGFIYYTPMVQELPIDLRRKATRLIAAKCTLAARVDSVHASSDAEIGRKLLDEIEMKIDKWQEPPPPKPVRALPKPLDQASKKRGGRRVRKMKERLGLTELRRKANRMNFGELEEDVLQDDLGFSLGQMKTGGPGGRLRTPQVDQKSRVRLTKALHKNLQKQSYGGTTSIKKNISGTVSTVTFTPVQGLEIVNPQAVESDRKVAEANAKYFGAVTKFVKVHTPVPKITPDTKTKEETIQ</sequence>
<dbReference type="GO" id="GO:0071011">
    <property type="term" value="C:precatalytic spliceosome"/>
    <property type="evidence" value="ECO:0007669"/>
    <property type="project" value="TreeGrafter"/>
</dbReference>